<sequence length="357" mass="40858">MSSLSITPLTVGVPNTKLQEVWSNTINYFLIQDFVFGSLSSDEYRMVYEKPIPPFNTYRLGLGEQNAFAEMVMDWARVLHRRIPPLTFGSLVLIETEAEDIDAFGKFIEALTLIRIEELNLHSLYAWNTPRAREIGPLVGRLSELKVFRLKYMEQLLSTNYNLLLDGVWVSNLWAPFLQSIPPVHTFALTTTIPVYPPDKVVGHIQAINPLYTAANGYNLYLLAAIFAPAFVIEHRGTIEKRSVDHFSPFWAHTFHSVFPHSETETPPPYWAEGGWRRQRRRPALYSGTSCPSCLPLSRTHLSIPVRHPLTRLSCHYPLPPPHPSLHHHHLCSAYMLRVRRSSPLRYHLRLSTPTSS</sequence>
<accession>A0ACD3AHR0</accession>
<gene>
    <name evidence="1" type="ORF">BDN72DRAFT_881301</name>
</gene>
<keyword evidence="2" id="KW-1185">Reference proteome</keyword>
<reference evidence="1 2" key="1">
    <citation type="journal article" date="2019" name="Nat. Ecol. Evol.">
        <title>Megaphylogeny resolves global patterns of mushroom evolution.</title>
        <authorList>
            <person name="Varga T."/>
            <person name="Krizsan K."/>
            <person name="Foldi C."/>
            <person name="Dima B."/>
            <person name="Sanchez-Garcia M."/>
            <person name="Sanchez-Ramirez S."/>
            <person name="Szollosi G.J."/>
            <person name="Szarkandi J.G."/>
            <person name="Papp V."/>
            <person name="Albert L."/>
            <person name="Andreopoulos W."/>
            <person name="Angelini C."/>
            <person name="Antonin V."/>
            <person name="Barry K.W."/>
            <person name="Bougher N.L."/>
            <person name="Buchanan P."/>
            <person name="Buyck B."/>
            <person name="Bense V."/>
            <person name="Catcheside P."/>
            <person name="Chovatia M."/>
            <person name="Cooper J."/>
            <person name="Damon W."/>
            <person name="Desjardin D."/>
            <person name="Finy P."/>
            <person name="Geml J."/>
            <person name="Haridas S."/>
            <person name="Hughes K."/>
            <person name="Justo A."/>
            <person name="Karasinski D."/>
            <person name="Kautmanova I."/>
            <person name="Kiss B."/>
            <person name="Kocsube S."/>
            <person name="Kotiranta H."/>
            <person name="LaButti K.M."/>
            <person name="Lechner B.E."/>
            <person name="Liimatainen K."/>
            <person name="Lipzen A."/>
            <person name="Lukacs Z."/>
            <person name="Mihaltcheva S."/>
            <person name="Morgado L.N."/>
            <person name="Niskanen T."/>
            <person name="Noordeloos M.E."/>
            <person name="Ohm R.A."/>
            <person name="Ortiz-Santana B."/>
            <person name="Ovrebo C."/>
            <person name="Racz N."/>
            <person name="Riley R."/>
            <person name="Savchenko A."/>
            <person name="Shiryaev A."/>
            <person name="Soop K."/>
            <person name="Spirin V."/>
            <person name="Szebenyi C."/>
            <person name="Tomsovsky M."/>
            <person name="Tulloss R.E."/>
            <person name="Uehling J."/>
            <person name="Grigoriev I.V."/>
            <person name="Vagvolgyi C."/>
            <person name="Papp T."/>
            <person name="Martin F.M."/>
            <person name="Miettinen O."/>
            <person name="Hibbett D.S."/>
            <person name="Nagy L.G."/>
        </authorList>
    </citation>
    <scope>NUCLEOTIDE SEQUENCE [LARGE SCALE GENOMIC DNA]</scope>
    <source>
        <strain evidence="1 2">NL-1719</strain>
    </source>
</reference>
<evidence type="ECO:0000313" key="1">
    <source>
        <dbReference type="EMBL" id="TFK64819.1"/>
    </source>
</evidence>
<organism evidence="1 2">
    <name type="scientific">Pluteus cervinus</name>
    <dbReference type="NCBI Taxonomy" id="181527"/>
    <lineage>
        <taxon>Eukaryota</taxon>
        <taxon>Fungi</taxon>
        <taxon>Dikarya</taxon>
        <taxon>Basidiomycota</taxon>
        <taxon>Agaricomycotina</taxon>
        <taxon>Agaricomycetes</taxon>
        <taxon>Agaricomycetidae</taxon>
        <taxon>Agaricales</taxon>
        <taxon>Pluteineae</taxon>
        <taxon>Pluteaceae</taxon>
        <taxon>Pluteus</taxon>
    </lineage>
</organism>
<dbReference type="Proteomes" id="UP000308600">
    <property type="component" value="Unassembled WGS sequence"/>
</dbReference>
<feature type="non-terminal residue" evidence="1">
    <location>
        <position position="1"/>
    </location>
</feature>
<protein>
    <submittedName>
        <fullName evidence="1">Uncharacterized protein</fullName>
    </submittedName>
</protein>
<proteinExistence type="predicted"/>
<name>A0ACD3AHR0_9AGAR</name>
<dbReference type="EMBL" id="ML208460">
    <property type="protein sequence ID" value="TFK64819.1"/>
    <property type="molecule type" value="Genomic_DNA"/>
</dbReference>
<evidence type="ECO:0000313" key="2">
    <source>
        <dbReference type="Proteomes" id="UP000308600"/>
    </source>
</evidence>